<reference evidence="3" key="1">
    <citation type="submission" date="2014-07" db="EMBL/GenBank/DDBJ databases">
        <authorList>
            <person name="Urmite Genomes Urmite Genomes"/>
        </authorList>
    </citation>
    <scope>NUCLEOTIDE SEQUENCE</scope>
    <source>
        <strain evidence="3">13S34_air</strain>
    </source>
</reference>
<protein>
    <submittedName>
        <fullName evidence="3">Competence protein CoiA-like family protein</fullName>
    </submittedName>
</protein>
<feature type="domain" description="Competence protein CoiA-like N-terminal" evidence="2">
    <location>
        <begin position="15"/>
        <end position="61"/>
    </location>
</feature>
<gene>
    <name evidence="3" type="ORF">BN1050_01177</name>
</gene>
<proteinExistence type="predicted"/>
<dbReference type="Pfam" id="PF25164">
    <property type="entry name" value="CoiA_N"/>
    <property type="match status" value="1"/>
</dbReference>
<name>A0A078M7F8_9BACL</name>
<evidence type="ECO:0000313" key="3">
    <source>
        <dbReference type="EMBL" id="CEA02229.1"/>
    </source>
</evidence>
<sequence>MLMAHNEQGTLIYTMQHSRQALQQLQQVSTFFCPQCKAPVQLKLGAIMTPHFAHKVATGCTKLFSEGESEVHLAGKIQLYEWLQQRKLFVMLEPTIEGVTQRPDLLVMYDEQEYAIEFQCSTISASTIKKRSAGYRAVGIVPIWIFKAPTFASYQAVIQQRINKMYQAGAKDFILFYAPKTKTFTYASHLYRLYHDQFIVRLSRMPLTKQHFPFYRPAPLTEEQRSYYASCYQHANAHLVANCLRFPRQPQALRLRTCAADLRCALVDFTYSIPCALPHTLGADIVWQNELHAYCKQVRCEVTAVDPHAFLQTYRYPVTDENEKVLNYYCSEFARLSDQPLTELFAFS</sequence>
<dbReference type="AlphaFoldDB" id="A0A078M7F8"/>
<dbReference type="HOGENOM" id="CLU_057999_3_0_9"/>
<dbReference type="Pfam" id="PF06054">
    <property type="entry name" value="CoiA_nuc"/>
    <property type="match status" value="1"/>
</dbReference>
<dbReference type="PATRIC" id="fig|1461583.4.peg.1136"/>
<dbReference type="InterPro" id="IPR010330">
    <property type="entry name" value="CoiA_nuc"/>
</dbReference>
<evidence type="ECO:0000259" key="2">
    <source>
        <dbReference type="Pfam" id="PF25164"/>
    </source>
</evidence>
<evidence type="ECO:0000259" key="1">
    <source>
        <dbReference type="Pfam" id="PF06054"/>
    </source>
</evidence>
<accession>A0A078M7F8</accession>
<dbReference type="InterPro" id="IPR057253">
    <property type="entry name" value="CoiA-like_N"/>
</dbReference>
<organism evidence="3">
    <name type="scientific">Metalysinibacillus saudimassiliensis</name>
    <dbReference type="NCBI Taxonomy" id="1461583"/>
    <lineage>
        <taxon>Bacteria</taxon>
        <taxon>Bacillati</taxon>
        <taxon>Bacillota</taxon>
        <taxon>Bacilli</taxon>
        <taxon>Bacillales</taxon>
        <taxon>Caryophanaceae</taxon>
        <taxon>Metalysinibacillus</taxon>
    </lineage>
</organism>
<feature type="domain" description="Competence protein CoiA nuclease-like" evidence="1">
    <location>
        <begin position="68"/>
        <end position="212"/>
    </location>
</feature>
<dbReference type="EMBL" id="LN483074">
    <property type="protein sequence ID" value="CEA02229.1"/>
    <property type="molecule type" value="Genomic_DNA"/>
</dbReference>